<organism evidence="8 9">
    <name type="scientific">Thermohalobaculum xanthum</name>
    <dbReference type="NCBI Taxonomy" id="2753746"/>
    <lineage>
        <taxon>Bacteria</taxon>
        <taxon>Pseudomonadati</taxon>
        <taxon>Pseudomonadota</taxon>
        <taxon>Alphaproteobacteria</taxon>
        <taxon>Rhodobacterales</taxon>
        <taxon>Paracoccaceae</taxon>
        <taxon>Thermohalobaculum</taxon>
    </lineage>
</organism>
<feature type="transmembrane region" description="Helical" evidence="6">
    <location>
        <begin position="150"/>
        <end position="174"/>
    </location>
</feature>
<comment type="similarity">
    <text evidence="6">Belongs to the TVP38/TMEM64 family.</text>
</comment>
<dbReference type="GO" id="GO:0005886">
    <property type="term" value="C:plasma membrane"/>
    <property type="evidence" value="ECO:0007669"/>
    <property type="project" value="UniProtKB-SubCell"/>
</dbReference>
<evidence type="ECO:0000256" key="5">
    <source>
        <dbReference type="ARBA" id="ARBA00023136"/>
    </source>
</evidence>
<keyword evidence="3 6" id="KW-0812">Transmembrane</keyword>
<dbReference type="InterPro" id="IPR015414">
    <property type="entry name" value="TMEM64"/>
</dbReference>
<feature type="transmembrane region" description="Helical" evidence="6">
    <location>
        <begin position="181"/>
        <end position="203"/>
    </location>
</feature>
<evidence type="ECO:0000256" key="1">
    <source>
        <dbReference type="ARBA" id="ARBA00004651"/>
    </source>
</evidence>
<dbReference type="PANTHER" id="PTHR12677">
    <property type="entry name" value="GOLGI APPARATUS MEMBRANE PROTEIN TVP38-RELATED"/>
    <property type="match status" value="1"/>
</dbReference>
<evidence type="ECO:0000313" key="8">
    <source>
        <dbReference type="EMBL" id="MBK0401224.1"/>
    </source>
</evidence>
<sequence>MSLGETVKSELETHDTRRSGILRWLPLALIAAGALVAFVYGRDYLRFDALSENRDALTAFRDRNFVLAIAIYMGLYIVAVAFSIPGAVWLTIGGGFLFGTPLATSLTVVAATVGAILIFCAARSSLGALLHEKAGAWLTRVEAGFREGEVSYLLIMRLVPAIPFFVANLAPAFLGVKLRTFAWTTLVGIIPGTAVYASVGAGLGSVLELGDKPDLGVIFTPGVLGPLLGLAALSALPVVLRRLRGRGV</sequence>
<proteinExistence type="inferred from homology"/>
<feature type="domain" description="VTT" evidence="7">
    <location>
        <begin position="84"/>
        <end position="201"/>
    </location>
</feature>
<feature type="transmembrane region" description="Helical" evidence="6">
    <location>
        <begin position="21"/>
        <end position="41"/>
    </location>
</feature>
<comment type="subcellular location">
    <subcellularLocation>
        <location evidence="1 6">Cell membrane</location>
        <topology evidence="1 6">Multi-pass membrane protein</topology>
    </subcellularLocation>
</comment>
<feature type="transmembrane region" description="Helical" evidence="6">
    <location>
        <begin position="65"/>
        <end position="90"/>
    </location>
</feature>
<dbReference type="RefSeq" id="WP_200613544.1">
    <property type="nucleotide sequence ID" value="NZ_JAEHHL010000016.1"/>
</dbReference>
<feature type="transmembrane region" description="Helical" evidence="6">
    <location>
        <begin position="215"/>
        <end position="240"/>
    </location>
</feature>
<feature type="transmembrane region" description="Helical" evidence="6">
    <location>
        <begin position="102"/>
        <end position="130"/>
    </location>
</feature>
<keyword evidence="9" id="KW-1185">Reference proteome</keyword>
<name>A0A8J7M9J7_9RHOB</name>
<evidence type="ECO:0000256" key="6">
    <source>
        <dbReference type="RuleBase" id="RU366058"/>
    </source>
</evidence>
<dbReference type="PANTHER" id="PTHR12677:SF59">
    <property type="entry name" value="GOLGI APPARATUS MEMBRANE PROTEIN TVP38-RELATED"/>
    <property type="match status" value="1"/>
</dbReference>
<dbReference type="InterPro" id="IPR032816">
    <property type="entry name" value="VTT_dom"/>
</dbReference>
<evidence type="ECO:0000313" key="9">
    <source>
        <dbReference type="Proteomes" id="UP000655420"/>
    </source>
</evidence>
<dbReference type="Proteomes" id="UP000655420">
    <property type="component" value="Unassembled WGS sequence"/>
</dbReference>
<evidence type="ECO:0000256" key="3">
    <source>
        <dbReference type="ARBA" id="ARBA00022692"/>
    </source>
</evidence>
<evidence type="ECO:0000256" key="4">
    <source>
        <dbReference type="ARBA" id="ARBA00022989"/>
    </source>
</evidence>
<comment type="caution">
    <text evidence="8">The sequence shown here is derived from an EMBL/GenBank/DDBJ whole genome shotgun (WGS) entry which is preliminary data.</text>
</comment>
<evidence type="ECO:0000256" key="2">
    <source>
        <dbReference type="ARBA" id="ARBA00022475"/>
    </source>
</evidence>
<evidence type="ECO:0000259" key="7">
    <source>
        <dbReference type="Pfam" id="PF09335"/>
    </source>
</evidence>
<reference evidence="8" key="1">
    <citation type="submission" date="2020-12" db="EMBL/GenBank/DDBJ databases">
        <title>Bacterial taxonomy.</title>
        <authorList>
            <person name="Pan X."/>
        </authorList>
    </citation>
    <scope>NUCLEOTIDE SEQUENCE</scope>
    <source>
        <strain evidence="8">M0105</strain>
    </source>
</reference>
<accession>A0A8J7M9J7</accession>
<dbReference type="AlphaFoldDB" id="A0A8J7M9J7"/>
<keyword evidence="4 6" id="KW-1133">Transmembrane helix</keyword>
<protein>
    <recommendedName>
        <fullName evidence="6">TVP38/TMEM64 family membrane protein</fullName>
    </recommendedName>
</protein>
<keyword evidence="2 6" id="KW-1003">Cell membrane</keyword>
<dbReference type="EMBL" id="JAEHHL010000016">
    <property type="protein sequence ID" value="MBK0401224.1"/>
    <property type="molecule type" value="Genomic_DNA"/>
</dbReference>
<dbReference type="Pfam" id="PF09335">
    <property type="entry name" value="VTT_dom"/>
    <property type="match status" value="1"/>
</dbReference>
<keyword evidence="5 6" id="KW-0472">Membrane</keyword>
<gene>
    <name evidence="8" type="ORF">H0I76_18660</name>
</gene>